<dbReference type="EC" id="2.4.1.-" evidence="11"/>
<dbReference type="OMA" id="MLWFIGQ"/>
<evidence type="ECO:0000256" key="12">
    <source>
        <dbReference type="SAM" id="MobiDB-lite"/>
    </source>
</evidence>
<feature type="region of interest" description="Disordered" evidence="12">
    <location>
        <begin position="452"/>
        <end position="471"/>
    </location>
</feature>
<gene>
    <name evidence="13" type="ORF">KFL_000100650</name>
</gene>
<feature type="transmembrane region" description="Helical" evidence="11">
    <location>
        <begin position="390"/>
        <end position="411"/>
    </location>
</feature>
<evidence type="ECO:0000256" key="7">
    <source>
        <dbReference type="ARBA" id="ARBA00022692"/>
    </source>
</evidence>
<feature type="transmembrane region" description="Helical" evidence="11">
    <location>
        <begin position="80"/>
        <end position="103"/>
    </location>
</feature>
<dbReference type="GO" id="GO:0006506">
    <property type="term" value="P:GPI anchor biosynthetic process"/>
    <property type="evidence" value="ECO:0000318"/>
    <property type="project" value="GO_Central"/>
</dbReference>
<evidence type="ECO:0000256" key="10">
    <source>
        <dbReference type="ARBA" id="ARBA00023136"/>
    </source>
</evidence>
<dbReference type="GO" id="GO:0004376">
    <property type="term" value="F:GPI mannosyltransferase activity"/>
    <property type="evidence" value="ECO:0007669"/>
    <property type="project" value="InterPro"/>
</dbReference>
<dbReference type="Pfam" id="PF05007">
    <property type="entry name" value="Mannosyl_trans"/>
    <property type="match status" value="1"/>
</dbReference>
<proteinExistence type="inferred from homology"/>
<sequence>MVHQRKEPSAFRERPSWNIIALLSSAAVIRLALIAYGEWQDRHMLVKYTDIDYLVFTDAASFVAAGKSPYLRYTYRYSPLLAYILVPNTWGFPAFGKVVFSMADILTGWLTYTLVRLRGTSETASLLCAAAWLYNPFTFSIGTRGNCEALVSALLLGMLYHLFTGRVLMAAVWYGLAVHLRVYPIIYALPLLLFLDSNFPASHRRLTQTTAPQKGSLSPFGWPTREGLVFGLVAGCIFTGLTASFYLLYGMEFLNEALLYHLTRTDPRHNFSIYFYQFYLSHESAPTADERLLAFLPQALTQLGLSAAFARDLPFCMFAQTVAFVAFNKVCTAQYFVWFFCLLPLILPSTQLKLRWRGLACILVWVAGQVHWLAWAYQLEFEGKPVYLQLWVASLVFFVANVWVLATLVTYHSHVAKGKGGKRTLPSRFCGVAASICQRGAECRLWSHRKGGLSGNASHSPHRAGASENIL</sequence>
<reference evidence="13 14" key="1">
    <citation type="journal article" date="2014" name="Nat. Commun.">
        <title>Klebsormidium flaccidum genome reveals primary factors for plant terrestrial adaptation.</title>
        <authorList>
            <person name="Hori K."/>
            <person name="Maruyama F."/>
            <person name="Fujisawa T."/>
            <person name="Togashi T."/>
            <person name="Yamamoto N."/>
            <person name="Seo M."/>
            <person name="Sato S."/>
            <person name="Yamada T."/>
            <person name="Mori H."/>
            <person name="Tajima N."/>
            <person name="Moriyama T."/>
            <person name="Ikeuchi M."/>
            <person name="Watanabe M."/>
            <person name="Wada H."/>
            <person name="Kobayashi K."/>
            <person name="Saito M."/>
            <person name="Masuda T."/>
            <person name="Sasaki-Sekimoto Y."/>
            <person name="Mashiguchi K."/>
            <person name="Awai K."/>
            <person name="Shimojima M."/>
            <person name="Masuda S."/>
            <person name="Iwai M."/>
            <person name="Nobusawa T."/>
            <person name="Narise T."/>
            <person name="Kondo S."/>
            <person name="Saito H."/>
            <person name="Sato R."/>
            <person name="Murakawa M."/>
            <person name="Ihara Y."/>
            <person name="Oshima-Yamada Y."/>
            <person name="Ohtaka K."/>
            <person name="Satoh M."/>
            <person name="Sonobe K."/>
            <person name="Ishii M."/>
            <person name="Ohtani R."/>
            <person name="Kanamori-Sato M."/>
            <person name="Honoki R."/>
            <person name="Miyazaki D."/>
            <person name="Mochizuki H."/>
            <person name="Umetsu J."/>
            <person name="Higashi K."/>
            <person name="Shibata D."/>
            <person name="Kamiya Y."/>
            <person name="Sato N."/>
            <person name="Nakamura Y."/>
            <person name="Tabata S."/>
            <person name="Ida S."/>
            <person name="Kurokawa K."/>
            <person name="Ohta H."/>
        </authorList>
    </citation>
    <scope>NUCLEOTIDE SEQUENCE [LARGE SCALE GENOMIC DNA]</scope>
    <source>
        <strain evidence="13 14">NIES-2285</strain>
    </source>
</reference>
<dbReference type="GO" id="GO:0000030">
    <property type="term" value="F:mannosyltransferase activity"/>
    <property type="evidence" value="ECO:0000318"/>
    <property type="project" value="GO_Central"/>
</dbReference>
<dbReference type="AlphaFoldDB" id="A0A1Y1HII1"/>
<evidence type="ECO:0000256" key="4">
    <source>
        <dbReference type="ARBA" id="ARBA00022502"/>
    </source>
</evidence>
<evidence type="ECO:0000256" key="9">
    <source>
        <dbReference type="ARBA" id="ARBA00022989"/>
    </source>
</evidence>
<dbReference type="InterPro" id="IPR007704">
    <property type="entry name" value="PIG-M"/>
</dbReference>
<accession>A0A1Y1HII1</accession>
<keyword evidence="8 11" id="KW-0256">Endoplasmic reticulum</keyword>
<comment type="subcellular location">
    <subcellularLocation>
        <location evidence="1 11">Endoplasmic reticulum membrane</location>
        <topology evidence="1 11">Multi-pass membrane protein</topology>
    </subcellularLocation>
</comment>
<dbReference type="UniPathway" id="UPA00196"/>
<feature type="transmembrane region" description="Helical" evidence="11">
    <location>
        <begin position="182"/>
        <end position="199"/>
    </location>
</feature>
<comment type="function">
    <text evidence="11">Catalytic subunit of the glycosylphosphatidylinositol-mannosyltransferase I complex which catalyzes the transfer of the first mannose, via an alpha-1,4 bond from a dolichol-phosphate-mannose (Dol-P-Man) to the glucosaminyl acyl phosphatidylinositol (GlcN-(acyl)PI) intermediate to generate alpha-D-Man-(1-&gt;4)-alpha-D-GlcN-(1-&gt;6)-(1-radyl,2-acyl-sn-glycero-3-phospho)-2-acyl-inositol and participates in the sixth step of the glycosylphosphatidylinositol-anchor biosynthesis.</text>
</comment>
<dbReference type="OrthoDB" id="1741594at2759"/>
<evidence type="ECO:0000256" key="2">
    <source>
        <dbReference type="ARBA" id="ARBA00004687"/>
    </source>
</evidence>
<organism evidence="13 14">
    <name type="scientific">Klebsormidium nitens</name>
    <name type="common">Green alga</name>
    <name type="synonym">Ulothrix nitens</name>
    <dbReference type="NCBI Taxonomy" id="105231"/>
    <lineage>
        <taxon>Eukaryota</taxon>
        <taxon>Viridiplantae</taxon>
        <taxon>Streptophyta</taxon>
        <taxon>Klebsormidiophyceae</taxon>
        <taxon>Klebsormidiales</taxon>
        <taxon>Klebsormidiaceae</taxon>
        <taxon>Klebsormidium</taxon>
    </lineage>
</organism>
<evidence type="ECO:0000256" key="3">
    <source>
        <dbReference type="ARBA" id="ARBA00011071"/>
    </source>
</evidence>
<evidence type="ECO:0000256" key="6">
    <source>
        <dbReference type="ARBA" id="ARBA00022679"/>
    </source>
</evidence>
<evidence type="ECO:0000313" key="14">
    <source>
        <dbReference type="Proteomes" id="UP000054558"/>
    </source>
</evidence>
<dbReference type="STRING" id="105231.A0A1Y1HII1"/>
<evidence type="ECO:0000256" key="1">
    <source>
        <dbReference type="ARBA" id="ARBA00004477"/>
    </source>
</evidence>
<keyword evidence="9 11" id="KW-1133">Transmembrane helix</keyword>
<dbReference type="Proteomes" id="UP000054558">
    <property type="component" value="Unassembled WGS sequence"/>
</dbReference>
<feature type="transmembrane region" description="Helical" evidence="11">
    <location>
        <begin position="16"/>
        <end position="37"/>
    </location>
</feature>
<evidence type="ECO:0000256" key="8">
    <source>
        <dbReference type="ARBA" id="ARBA00022824"/>
    </source>
</evidence>
<feature type="transmembrane region" description="Helical" evidence="11">
    <location>
        <begin position="153"/>
        <end position="176"/>
    </location>
</feature>
<evidence type="ECO:0000313" key="13">
    <source>
        <dbReference type="EMBL" id="GAQ78300.1"/>
    </source>
</evidence>
<dbReference type="PANTHER" id="PTHR12886">
    <property type="entry name" value="PIG-M MANNOSYLTRANSFERASE"/>
    <property type="match status" value="1"/>
</dbReference>
<keyword evidence="10 11" id="KW-0472">Membrane</keyword>
<dbReference type="EMBL" id="DF236959">
    <property type="protein sequence ID" value="GAQ78300.1"/>
    <property type="molecule type" value="Genomic_DNA"/>
</dbReference>
<feature type="transmembrane region" description="Helical" evidence="11">
    <location>
        <begin position="359"/>
        <end position="378"/>
    </location>
</feature>
<protein>
    <recommendedName>
        <fullName evidence="11">GPI mannosyltransferase 1</fullName>
        <ecNumber evidence="11">2.4.1.-</ecNumber>
    </recommendedName>
    <alternativeName>
        <fullName evidence="11">GPI mannosyltransferase I</fullName>
    </alternativeName>
</protein>
<keyword evidence="4 11" id="KW-0337">GPI-anchor biosynthesis</keyword>
<dbReference type="GO" id="GO:1990529">
    <property type="term" value="C:glycosylphosphatidylinositol-mannosyltransferase I complex"/>
    <property type="evidence" value="ECO:0000318"/>
    <property type="project" value="GO_Central"/>
</dbReference>
<comment type="similarity">
    <text evidence="3 11">Belongs to the PIGM family.</text>
</comment>
<keyword evidence="6 11" id="KW-0808">Transferase</keyword>
<feature type="transmembrane region" description="Helical" evidence="11">
    <location>
        <begin position="322"/>
        <end position="347"/>
    </location>
</feature>
<feature type="transmembrane region" description="Helical" evidence="11">
    <location>
        <begin position="228"/>
        <end position="249"/>
    </location>
</feature>
<keyword evidence="14" id="KW-1185">Reference proteome</keyword>
<comment type="pathway">
    <text evidence="2 11">Glycolipid biosynthesis; glycosylphosphatidylinositol-anchor biosynthesis.</text>
</comment>
<feature type="transmembrane region" description="Helical" evidence="11">
    <location>
        <begin position="123"/>
        <end position="141"/>
    </location>
</feature>
<dbReference type="PANTHER" id="PTHR12886:SF0">
    <property type="entry name" value="GPI MANNOSYLTRANSFERASE 1"/>
    <property type="match status" value="1"/>
</dbReference>
<name>A0A1Y1HII1_KLENI</name>
<evidence type="ECO:0000256" key="11">
    <source>
        <dbReference type="RuleBase" id="RU365064"/>
    </source>
</evidence>
<evidence type="ECO:0000256" key="5">
    <source>
        <dbReference type="ARBA" id="ARBA00022676"/>
    </source>
</evidence>
<keyword evidence="7 11" id="KW-0812">Transmembrane</keyword>
<dbReference type="GO" id="GO:0051751">
    <property type="term" value="F:alpha-1,4-mannosyltransferase activity"/>
    <property type="evidence" value="ECO:0007669"/>
    <property type="project" value="InterPro"/>
</dbReference>
<keyword evidence="5 11" id="KW-0328">Glycosyltransferase</keyword>
<dbReference type="GO" id="GO:0005789">
    <property type="term" value="C:endoplasmic reticulum membrane"/>
    <property type="evidence" value="ECO:0007669"/>
    <property type="project" value="UniProtKB-SubCell"/>
</dbReference>